<accession>A0A4V1IVM3</accession>
<feature type="region of interest" description="Disordered" evidence="1">
    <location>
        <begin position="88"/>
        <end position="118"/>
    </location>
</feature>
<evidence type="ECO:0000256" key="1">
    <source>
        <dbReference type="SAM" id="MobiDB-lite"/>
    </source>
</evidence>
<evidence type="ECO:0000313" key="2">
    <source>
        <dbReference type="EMBL" id="RKP04559.1"/>
    </source>
</evidence>
<feature type="region of interest" description="Disordered" evidence="1">
    <location>
        <begin position="1"/>
        <end position="50"/>
    </location>
</feature>
<name>A0A4V1IVM3_9FUNG</name>
<dbReference type="Proteomes" id="UP000271241">
    <property type="component" value="Unassembled WGS sequence"/>
</dbReference>
<gene>
    <name evidence="2" type="ORF">THASP1DRAFT_33661</name>
</gene>
<dbReference type="EMBL" id="KZ993627">
    <property type="protein sequence ID" value="RKP04559.1"/>
    <property type="molecule type" value="Genomic_DNA"/>
</dbReference>
<protein>
    <submittedName>
        <fullName evidence="2">Uncharacterized protein</fullName>
    </submittedName>
</protein>
<feature type="region of interest" description="Disordered" evidence="1">
    <location>
        <begin position="61"/>
        <end position="80"/>
    </location>
</feature>
<feature type="compositionally biased region" description="Basic and acidic residues" evidence="1">
    <location>
        <begin position="18"/>
        <end position="39"/>
    </location>
</feature>
<feature type="compositionally biased region" description="Basic and acidic residues" evidence="1">
    <location>
        <begin position="130"/>
        <end position="139"/>
    </location>
</feature>
<proteinExistence type="predicted"/>
<feature type="compositionally biased region" description="Basic and acidic residues" evidence="1">
    <location>
        <begin position="88"/>
        <end position="106"/>
    </location>
</feature>
<organism evidence="2 3">
    <name type="scientific">Thamnocephalis sphaerospora</name>
    <dbReference type="NCBI Taxonomy" id="78915"/>
    <lineage>
        <taxon>Eukaryota</taxon>
        <taxon>Fungi</taxon>
        <taxon>Fungi incertae sedis</taxon>
        <taxon>Zoopagomycota</taxon>
        <taxon>Zoopagomycotina</taxon>
        <taxon>Zoopagomycetes</taxon>
        <taxon>Zoopagales</taxon>
        <taxon>Sigmoideomycetaceae</taxon>
        <taxon>Thamnocephalis</taxon>
    </lineage>
</organism>
<dbReference type="AlphaFoldDB" id="A0A4V1IVM3"/>
<keyword evidence="3" id="KW-1185">Reference proteome</keyword>
<feature type="region of interest" description="Disordered" evidence="1">
    <location>
        <begin position="130"/>
        <end position="155"/>
    </location>
</feature>
<evidence type="ECO:0000313" key="3">
    <source>
        <dbReference type="Proteomes" id="UP000271241"/>
    </source>
</evidence>
<feature type="compositionally biased region" description="Low complexity" evidence="1">
    <location>
        <begin position="40"/>
        <end position="50"/>
    </location>
</feature>
<reference evidence="3" key="1">
    <citation type="journal article" date="2018" name="Nat. Microbiol.">
        <title>Leveraging single-cell genomics to expand the fungal tree of life.</title>
        <authorList>
            <person name="Ahrendt S.R."/>
            <person name="Quandt C.A."/>
            <person name="Ciobanu D."/>
            <person name="Clum A."/>
            <person name="Salamov A."/>
            <person name="Andreopoulos B."/>
            <person name="Cheng J.F."/>
            <person name="Woyke T."/>
            <person name="Pelin A."/>
            <person name="Henrissat B."/>
            <person name="Reynolds N.K."/>
            <person name="Benny G.L."/>
            <person name="Smith M.E."/>
            <person name="James T.Y."/>
            <person name="Grigoriev I.V."/>
        </authorList>
    </citation>
    <scope>NUCLEOTIDE SEQUENCE [LARGE SCALE GENOMIC DNA]</scope>
    <source>
        <strain evidence="3">RSA 1356</strain>
    </source>
</reference>
<sequence length="155" mass="17609">MSENPKQKQQQEQQPTPSRDEQAKEDDKSSLVHSKESKSTKSTSSISSFEDFSKYCRDLSKESLGKNHVPDATPKEREDQEAIKKLLEEQEKETARRQAEAEKAIKSETSSESIDVVHKRMTMMKKKKIEEMKLQEGEGKTMGTADGTKSANEQK</sequence>